<dbReference type="Proteomes" id="UP000825935">
    <property type="component" value="Chromosome 28"/>
</dbReference>
<dbReference type="PANTHER" id="PTHR48085:SF5">
    <property type="entry name" value="CADMIUM_ZINC-TRANSPORTING ATPASE HMA4-RELATED"/>
    <property type="match status" value="1"/>
</dbReference>
<keyword evidence="9 10" id="KW-0472">Membrane</keyword>
<dbReference type="InterPro" id="IPR018303">
    <property type="entry name" value="ATPase_P-typ_P_site"/>
</dbReference>
<keyword evidence="7" id="KW-1278">Translocase</keyword>
<keyword evidence="5 10" id="KW-0547">Nucleotide-binding</keyword>
<dbReference type="InterPro" id="IPR001757">
    <property type="entry name" value="P_typ_ATPase"/>
</dbReference>
<dbReference type="AlphaFoldDB" id="A0A8T2RCU3"/>
<dbReference type="InterPro" id="IPR051014">
    <property type="entry name" value="Cation_Transport_ATPase_IB"/>
</dbReference>
<name>A0A8T2RCU3_CERRI</name>
<dbReference type="SFLD" id="SFLDF00027">
    <property type="entry name" value="p-type_atpase"/>
    <property type="match status" value="1"/>
</dbReference>
<evidence type="ECO:0000313" key="14">
    <source>
        <dbReference type="Proteomes" id="UP000825935"/>
    </source>
</evidence>
<dbReference type="NCBIfam" id="TIGR01494">
    <property type="entry name" value="ATPase_P-type"/>
    <property type="match status" value="1"/>
</dbReference>
<dbReference type="GO" id="GO:0016020">
    <property type="term" value="C:membrane"/>
    <property type="evidence" value="ECO:0007669"/>
    <property type="project" value="UniProtKB-SubCell"/>
</dbReference>
<evidence type="ECO:0000256" key="4">
    <source>
        <dbReference type="ARBA" id="ARBA00022723"/>
    </source>
</evidence>
<evidence type="ECO:0000313" key="13">
    <source>
        <dbReference type="EMBL" id="KAH7293614.1"/>
    </source>
</evidence>
<dbReference type="PRINTS" id="PR00120">
    <property type="entry name" value="HATPASE"/>
</dbReference>
<dbReference type="PRINTS" id="PR00119">
    <property type="entry name" value="CATATPASE"/>
</dbReference>
<dbReference type="CDD" id="cd02079">
    <property type="entry name" value="P-type_ATPase_HM"/>
    <property type="match status" value="1"/>
</dbReference>
<organism evidence="13 14">
    <name type="scientific">Ceratopteris richardii</name>
    <name type="common">Triangle waterfern</name>
    <dbReference type="NCBI Taxonomy" id="49495"/>
    <lineage>
        <taxon>Eukaryota</taxon>
        <taxon>Viridiplantae</taxon>
        <taxon>Streptophyta</taxon>
        <taxon>Embryophyta</taxon>
        <taxon>Tracheophyta</taxon>
        <taxon>Polypodiopsida</taxon>
        <taxon>Polypodiidae</taxon>
        <taxon>Polypodiales</taxon>
        <taxon>Pteridineae</taxon>
        <taxon>Pteridaceae</taxon>
        <taxon>Parkerioideae</taxon>
        <taxon>Ceratopteris</taxon>
    </lineage>
</organism>
<dbReference type="EMBL" id="CM035433">
    <property type="protein sequence ID" value="KAH7293615.1"/>
    <property type="molecule type" value="Genomic_DNA"/>
</dbReference>
<evidence type="ECO:0000256" key="2">
    <source>
        <dbReference type="ARBA" id="ARBA00006024"/>
    </source>
</evidence>
<dbReference type="GO" id="GO:0019829">
    <property type="term" value="F:ATPase-coupled monoatomic cation transmembrane transporter activity"/>
    <property type="evidence" value="ECO:0007669"/>
    <property type="project" value="InterPro"/>
</dbReference>
<dbReference type="PROSITE" id="PS00154">
    <property type="entry name" value="ATPASE_E1_E2"/>
    <property type="match status" value="1"/>
</dbReference>
<dbReference type="GO" id="GO:0005524">
    <property type="term" value="F:ATP binding"/>
    <property type="evidence" value="ECO:0007669"/>
    <property type="project" value="UniProtKB-UniRule"/>
</dbReference>
<dbReference type="SFLD" id="SFLDS00003">
    <property type="entry name" value="Haloacid_Dehalogenase"/>
    <property type="match status" value="1"/>
</dbReference>
<feature type="domain" description="HMA" evidence="12">
    <location>
        <begin position="55"/>
        <end position="121"/>
    </location>
</feature>
<evidence type="ECO:0000256" key="3">
    <source>
        <dbReference type="ARBA" id="ARBA00022692"/>
    </source>
</evidence>
<dbReference type="GO" id="GO:0016887">
    <property type="term" value="F:ATP hydrolysis activity"/>
    <property type="evidence" value="ECO:0007669"/>
    <property type="project" value="InterPro"/>
</dbReference>
<feature type="transmembrane region" description="Helical" evidence="10">
    <location>
        <begin position="383"/>
        <end position="412"/>
    </location>
</feature>
<dbReference type="Gene3D" id="3.40.1110.10">
    <property type="entry name" value="Calcium-transporting ATPase, cytoplasmic domain N"/>
    <property type="match status" value="1"/>
</dbReference>
<dbReference type="InterPro" id="IPR036412">
    <property type="entry name" value="HAD-like_sf"/>
</dbReference>
<feature type="transmembrane region" description="Helical" evidence="10">
    <location>
        <begin position="698"/>
        <end position="718"/>
    </location>
</feature>
<feature type="transmembrane region" description="Helical" evidence="10">
    <location>
        <begin position="191"/>
        <end position="218"/>
    </location>
</feature>
<evidence type="ECO:0000256" key="7">
    <source>
        <dbReference type="ARBA" id="ARBA00022967"/>
    </source>
</evidence>
<keyword evidence="6 10" id="KW-0067">ATP-binding</keyword>
<dbReference type="Gene3D" id="3.40.50.1000">
    <property type="entry name" value="HAD superfamily/HAD-like"/>
    <property type="match status" value="1"/>
</dbReference>
<dbReference type="InterPro" id="IPR023214">
    <property type="entry name" value="HAD_sf"/>
</dbReference>
<evidence type="ECO:0000256" key="8">
    <source>
        <dbReference type="ARBA" id="ARBA00022989"/>
    </source>
</evidence>
<gene>
    <name evidence="13" type="ORF">KP509_28G033300</name>
</gene>
<keyword evidence="3 10" id="KW-0812">Transmembrane</keyword>
<dbReference type="InterPro" id="IPR044492">
    <property type="entry name" value="P_typ_ATPase_HD_dom"/>
</dbReference>
<sequence length="1007" mass="110498">MSFSEDLCSSLCRYPLVDDPYPCKNVKNVDRPLIDTISESKIHTSDSQSSLQSLQKTIMDVYGICCPAEVPLIRKILEPLPGVQEVAVNVVTRTVTVWHNPEHTSAAWLVKLLNDAKLEASIHHRAEWKASHKWPNLYTIASGILVGLAFFHYLYSPLRWLGLGAVAVGIPPIVMRSFIALKRCILDINVLMLIAVAGAIALGDYLEAGSVVFLFTLADWLESRSSDKARMAISSVASLAPQFAVLADSGVKVPVAKVNIGSILSVKAGENVPIDSVVRFGKGSADESTLTGESTLVEKHVGDSVWAGTLIVSGFLSIQTISLAEESVVSRMVKLVEEAQTQRSNVEKLVERFAKYYTPVVIMIAVSVAVVPLALHAHNVHHWLYFALVLLVVACPCALVISTPVATTCAIARAAKMGLIVKSGSALEALGKMKLLALDKTGTLTEGHFQVIDVQVLSPDIDLPTLLNWIACIESQSSHPMAASLVAYAKMYGVTPHEKVENFEILAGEGVSGVIEGHTIHIGNERMASNFSWIQSESAEHSLLENWRNQGYTISWIGLDRSLKGVLCAGDPLRKEAKVAVETMKKLGLQLIMLTGDSLASATVAQNQLRNQLDVHAQLFPQDKVDILRRMRTRSGCIGMVGDGINDAPALAAADVSIAMGVAGSAIAMETADIALMTNDLRRLAAAVKLGRHARWKILQNIILSLVTKFTIIILAAFGYASLWAAVSADVGTCLVVIFNSMLLLGREKSQHNHHCRSHHHHGHGHDHCQQDTFVHSSSHLCCVHDKDAEQKDYQKNEHNHDGCNGSPPINHDEENQNHKQHEHPTLCKENFDEHLHDDCCETLHSSCACRLTSHHKNDQCNHHTHHTHHTSDTDHLHYRHCHSNHEFPAPESEDNSHSLHTCSNFNSHHSSVRCGNGGRCHLKVKQHGIFRSGIRLKNQLNCCIPQSAIKDCCSQRHIIRSRNALMPESLTSTPHKITEILINSCREQGEQNKHAKDFDSCAAYCG</sequence>
<dbReference type="SFLD" id="SFLDG00002">
    <property type="entry name" value="C1.7:_P-type_atpase_like"/>
    <property type="match status" value="1"/>
</dbReference>
<feature type="transmembrane region" description="Helical" evidence="10">
    <location>
        <begin position="135"/>
        <end position="154"/>
    </location>
</feature>
<feature type="transmembrane region" description="Helical" evidence="10">
    <location>
        <begin position="305"/>
        <end position="324"/>
    </location>
</feature>
<dbReference type="SUPFAM" id="SSF81665">
    <property type="entry name" value="Calcium ATPase, transmembrane domain M"/>
    <property type="match status" value="1"/>
</dbReference>
<protein>
    <recommendedName>
        <fullName evidence="12">HMA domain-containing protein</fullName>
    </recommendedName>
</protein>
<feature type="region of interest" description="Disordered" evidence="11">
    <location>
        <begin position="796"/>
        <end position="822"/>
    </location>
</feature>
<dbReference type="Gene3D" id="3.30.70.100">
    <property type="match status" value="1"/>
</dbReference>
<dbReference type="InterPro" id="IPR059000">
    <property type="entry name" value="ATPase_P-type_domA"/>
</dbReference>
<keyword evidence="8 10" id="KW-1133">Transmembrane helix</keyword>
<accession>A0A8T2RCU3</accession>
<evidence type="ECO:0000256" key="1">
    <source>
        <dbReference type="ARBA" id="ARBA00004141"/>
    </source>
</evidence>
<dbReference type="OrthoDB" id="432719at2759"/>
<proteinExistence type="inferred from homology"/>
<dbReference type="InterPro" id="IPR008250">
    <property type="entry name" value="ATPase_P-typ_transduc_dom_A_sf"/>
</dbReference>
<evidence type="ECO:0000256" key="10">
    <source>
        <dbReference type="RuleBase" id="RU362081"/>
    </source>
</evidence>
<feature type="transmembrane region" description="Helical" evidence="10">
    <location>
        <begin position="160"/>
        <end position="179"/>
    </location>
</feature>
<keyword evidence="4 10" id="KW-0479">Metal-binding</keyword>
<dbReference type="OMA" id="GHEHSHC"/>
<feature type="transmembrane region" description="Helical" evidence="10">
    <location>
        <begin position="356"/>
        <end position="377"/>
    </location>
</feature>
<evidence type="ECO:0000256" key="9">
    <source>
        <dbReference type="ARBA" id="ARBA00023136"/>
    </source>
</evidence>
<comment type="similarity">
    <text evidence="2 10">Belongs to the cation transport ATPase (P-type) (TC 3.A.3) family. Type IB subfamily.</text>
</comment>
<keyword evidence="14" id="KW-1185">Reference proteome</keyword>
<dbReference type="InterPro" id="IPR036163">
    <property type="entry name" value="HMA_dom_sf"/>
</dbReference>
<reference evidence="13" key="1">
    <citation type="submission" date="2021-08" db="EMBL/GenBank/DDBJ databases">
        <title>WGS assembly of Ceratopteris richardii.</title>
        <authorList>
            <person name="Marchant D.B."/>
            <person name="Chen G."/>
            <person name="Jenkins J."/>
            <person name="Shu S."/>
            <person name="Leebens-Mack J."/>
            <person name="Grimwood J."/>
            <person name="Schmutz J."/>
            <person name="Soltis P."/>
            <person name="Soltis D."/>
            <person name="Chen Z.-H."/>
        </authorList>
    </citation>
    <scope>NUCLEOTIDE SEQUENCE</scope>
    <source>
        <strain evidence="13">Whitten #5841</strain>
        <tissue evidence="13">Leaf</tissue>
    </source>
</reference>
<dbReference type="Pfam" id="PF00403">
    <property type="entry name" value="HMA"/>
    <property type="match status" value="1"/>
</dbReference>
<evidence type="ECO:0000256" key="11">
    <source>
        <dbReference type="SAM" id="MobiDB-lite"/>
    </source>
</evidence>
<dbReference type="InterPro" id="IPR006121">
    <property type="entry name" value="HMA_dom"/>
</dbReference>
<dbReference type="PROSITE" id="PS50846">
    <property type="entry name" value="HMA_2"/>
    <property type="match status" value="1"/>
</dbReference>
<dbReference type="Gene3D" id="2.70.150.10">
    <property type="entry name" value="Calcium-transporting ATPase, cytoplasmic transduction domain A"/>
    <property type="match status" value="1"/>
</dbReference>
<dbReference type="PANTHER" id="PTHR48085">
    <property type="entry name" value="CADMIUM/ZINC-TRANSPORTING ATPASE HMA2-RELATED"/>
    <property type="match status" value="1"/>
</dbReference>
<dbReference type="NCBIfam" id="TIGR01525">
    <property type="entry name" value="ATPase-IB_hvy"/>
    <property type="match status" value="1"/>
</dbReference>
<dbReference type="Pfam" id="PF00702">
    <property type="entry name" value="Hydrolase"/>
    <property type="match status" value="1"/>
</dbReference>
<dbReference type="InterPro" id="IPR023299">
    <property type="entry name" value="ATPase_P-typ_cyto_dom_N"/>
</dbReference>
<dbReference type="GO" id="GO:0046872">
    <property type="term" value="F:metal ion binding"/>
    <property type="evidence" value="ECO:0007669"/>
    <property type="project" value="UniProtKB-KW"/>
</dbReference>
<comment type="caution">
    <text evidence="13">The sequence shown here is derived from an EMBL/GenBank/DDBJ whole genome shotgun (WGS) entry which is preliminary data.</text>
</comment>
<dbReference type="FunFam" id="3.30.70.100:FF:000022">
    <property type="entry name" value="Putative cadmium/zinc-transporting ATPase 3"/>
    <property type="match status" value="1"/>
</dbReference>
<dbReference type="InterPro" id="IPR027256">
    <property type="entry name" value="P-typ_ATPase_IB"/>
</dbReference>
<evidence type="ECO:0000256" key="5">
    <source>
        <dbReference type="ARBA" id="ARBA00022741"/>
    </source>
</evidence>
<evidence type="ECO:0000259" key="12">
    <source>
        <dbReference type="PROSITE" id="PS50846"/>
    </source>
</evidence>
<feature type="compositionally biased region" description="Basic and acidic residues" evidence="11">
    <location>
        <begin position="811"/>
        <end position="822"/>
    </location>
</feature>
<dbReference type="SUPFAM" id="SSF81653">
    <property type="entry name" value="Calcium ATPase, transduction domain A"/>
    <property type="match status" value="1"/>
</dbReference>
<dbReference type="Pfam" id="PF00122">
    <property type="entry name" value="E1-E2_ATPase"/>
    <property type="match status" value="1"/>
</dbReference>
<evidence type="ECO:0000256" key="6">
    <source>
        <dbReference type="ARBA" id="ARBA00022840"/>
    </source>
</evidence>
<feature type="transmembrane region" description="Helical" evidence="10">
    <location>
        <begin position="724"/>
        <end position="745"/>
    </location>
</feature>
<comment type="subcellular location">
    <subcellularLocation>
        <location evidence="1">Membrane</location>
        <topology evidence="1">Multi-pass membrane protein</topology>
    </subcellularLocation>
</comment>
<dbReference type="EMBL" id="CM035433">
    <property type="protein sequence ID" value="KAH7293614.1"/>
    <property type="molecule type" value="Genomic_DNA"/>
</dbReference>
<dbReference type="SUPFAM" id="SSF56784">
    <property type="entry name" value="HAD-like"/>
    <property type="match status" value="1"/>
</dbReference>
<dbReference type="InterPro" id="IPR023298">
    <property type="entry name" value="ATPase_P-typ_TM_dom_sf"/>
</dbReference>
<dbReference type="SUPFAM" id="SSF55008">
    <property type="entry name" value="HMA, heavy metal-associated domain"/>
    <property type="match status" value="1"/>
</dbReference>